<keyword evidence="1" id="KW-0808">Transferase</keyword>
<gene>
    <name evidence="1" type="ORF">vBBcePLY3_00002</name>
</gene>
<accession>A0AAE9LVJ4</accession>
<organism evidence="1 2">
    <name type="scientific">Bacillus phage vB_BceP_LY3</name>
    <dbReference type="NCBI Taxonomy" id="2950458"/>
    <lineage>
        <taxon>Viruses</taxon>
        <taxon>Duplodnaviria</taxon>
        <taxon>Heunggongvirae</taxon>
        <taxon>Uroviricota</taxon>
        <taxon>Caudoviricetes</taxon>
        <taxon>Salasmaviridae</taxon>
        <taxon>Northropvirinae</taxon>
        <taxon>Layangcvirus</taxon>
        <taxon>Layangcvirus LY3</taxon>
    </lineage>
</organism>
<dbReference type="InterPro" id="IPR021739">
    <property type="entry name" value="SaV-like"/>
</dbReference>
<keyword evidence="1" id="KW-0418">Kinase</keyword>
<dbReference type="Proteomes" id="UP001216218">
    <property type="component" value="Segment"/>
</dbReference>
<evidence type="ECO:0000313" key="2">
    <source>
        <dbReference type="Proteomes" id="UP001216218"/>
    </source>
</evidence>
<dbReference type="Pfam" id="PF11753">
    <property type="entry name" value="DUF3310"/>
    <property type="match status" value="1"/>
</dbReference>
<protein>
    <submittedName>
        <fullName evidence="1">Nucleotide kinase</fullName>
    </submittedName>
</protein>
<sequence length="129" mass="15472">MRCRHCNKKREECKVRVYCDFCRNIADKHGIDLDSYCNMKESIFGKINENTDNQEKQKEDIINKPSHYHGNGIDPIAIGESILTKEEMNGFYKMNMIKYWYRAGKKDNNSKEQDLNKYEFYRKKLEENN</sequence>
<evidence type="ECO:0000313" key="1">
    <source>
        <dbReference type="EMBL" id="USL89513.1"/>
    </source>
</evidence>
<name>A0AAE9LVJ4_9CAUD</name>
<dbReference type="EMBL" id="ON366412">
    <property type="protein sequence ID" value="USL89513.1"/>
    <property type="molecule type" value="Genomic_DNA"/>
</dbReference>
<reference evidence="1" key="1">
    <citation type="submission" date="2022-04" db="EMBL/GenBank/DDBJ databases">
        <authorList>
            <person name="Yang M."/>
            <person name="Tan S."/>
        </authorList>
    </citation>
    <scope>NUCLEOTIDE SEQUENCE</scope>
</reference>
<keyword evidence="2" id="KW-1185">Reference proteome</keyword>
<proteinExistence type="predicted"/>
<dbReference type="GO" id="GO:0016301">
    <property type="term" value="F:kinase activity"/>
    <property type="evidence" value="ECO:0007669"/>
    <property type="project" value="UniProtKB-KW"/>
</dbReference>